<protein>
    <submittedName>
        <fullName evidence="3">Uncharacterized protein</fullName>
    </submittedName>
</protein>
<dbReference type="AlphaFoldDB" id="A8PGT8"/>
<evidence type="ECO:0000313" key="3">
    <source>
        <dbReference type="EMBL" id="EAU80574.1"/>
    </source>
</evidence>
<keyword evidence="4" id="KW-1185">Reference proteome</keyword>
<gene>
    <name evidence="3" type="ORF">CC1G_09971</name>
</gene>
<evidence type="ECO:0000313" key="4">
    <source>
        <dbReference type="Proteomes" id="UP000001861"/>
    </source>
</evidence>
<dbReference type="Proteomes" id="UP000001861">
    <property type="component" value="Unassembled WGS sequence"/>
</dbReference>
<accession>A8PGT8</accession>
<feature type="region of interest" description="Disordered" evidence="1">
    <location>
        <begin position="100"/>
        <end position="119"/>
    </location>
</feature>
<evidence type="ECO:0000256" key="2">
    <source>
        <dbReference type="SAM" id="SignalP"/>
    </source>
</evidence>
<dbReference type="VEuPathDB" id="FungiDB:CC1G_09971"/>
<dbReference type="RefSeq" id="XP_001841279.1">
    <property type="nucleotide sequence ID" value="XM_001841227.2"/>
</dbReference>
<sequence length="119" mass="12989">MLVSSLVLAALSLLHGARGAAIGAEPEPQPEILTIDLGEMIANMNMTAFEESIALEYGESDNTLEKRAEVVTCYNHGTKIDRKYAILAINDSEACRDSVSLSRKNVAPRRDARKPRDVC</sequence>
<feature type="signal peptide" evidence="2">
    <location>
        <begin position="1"/>
        <end position="19"/>
    </location>
</feature>
<dbReference type="GeneID" id="6017957"/>
<reference evidence="3 4" key="1">
    <citation type="journal article" date="2010" name="Proc. Natl. Acad. Sci. U.S.A.">
        <title>Insights into evolution of multicellular fungi from the assembled chromosomes of the mushroom Coprinopsis cinerea (Coprinus cinereus).</title>
        <authorList>
            <person name="Stajich J.E."/>
            <person name="Wilke S.K."/>
            <person name="Ahren D."/>
            <person name="Au C.H."/>
            <person name="Birren B.W."/>
            <person name="Borodovsky M."/>
            <person name="Burns C."/>
            <person name="Canback B."/>
            <person name="Casselton L.A."/>
            <person name="Cheng C.K."/>
            <person name="Deng J."/>
            <person name="Dietrich F.S."/>
            <person name="Fargo D.C."/>
            <person name="Farman M.L."/>
            <person name="Gathman A.C."/>
            <person name="Goldberg J."/>
            <person name="Guigo R."/>
            <person name="Hoegger P.J."/>
            <person name="Hooker J.B."/>
            <person name="Huggins A."/>
            <person name="James T.Y."/>
            <person name="Kamada T."/>
            <person name="Kilaru S."/>
            <person name="Kodira C."/>
            <person name="Kues U."/>
            <person name="Kupfer D."/>
            <person name="Kwan H.S."/>
            <person name="Lomsadze A."/>
            <person name="Li W."/>
            <person name="Lilly W.W."/>
            <person name="Ma L.J."/>
            <person name="Mackey A.J."/>
            <person name="Manning G."/>
            <person name="Martin F."/>
            <person name="Muraguchi H."/>
            <person name="Natvig D.O."/>
            <person name="Palmerini H."/>
            <person name="Ramesh M.A."/>
            <person name="Rehmeyer C.J."/>
            <person name="Roe B.A."/>
            <person name="Shenoy N."/>
            <person name="Stanke M."/>
            <person name="Ter-Hovhannisyan V."/>
            <person name="Tunlid A."/>
            <person name="Velagapudi R."/>
            <person name="Vision T.J."/>
            <person name="Zeng Q."/>
            <person name="Zolan M.E."/>
            <person name="Pukkila P.J."/>
        </authorList>
    </citation>
    <scope>NUCLEOTIDE SEQUENCE [LARGE SCALE GENOMIC DNA]</scope>
    <source>
        <strain evidence="4">Okayama-7 / 130 / ATCC MYA-4618 / FGSC 9003</strain>
    </source>
</reference>
<dbReference type="InParanoid" id="A8PGT8"/>
<name>A8PGT8_COPC7</name>
<feature type="compositionally biased region" description="Basic and acidic residues" evidence="1">
    <location>
        <begin position="108"/>
        <end position="119"/>
    </location>
</feature>
<evidence type="ECO:0000256" key="1">
    <source>
        <dbReference type="SAM" id="MobiDB-lite"/>
    </source>
</evidence>
<dbReference type="KEGG" id="cci:CC1G_09971"/>
<comment type="caution">
    <text evidence="3">The sequence shown here is derived from an EMBL/GenBank/DDBJ whole genome shotgun (WGS) entry which is preliminary data.</text>
</comment>
<proteinExistence type="predicted"/>
<organism evidence="3 4">
    <name type="scientific">Coprinopsis cinerea (strain Okayama-7 / 130 / ATCC MYA-4618 / FGSC 9003)</name>
    <name type="common">Inky cap fungus</name>
    <name type="synonym">Hormographiella aspergillata</name>
    <dbReference type="NCBI Taxonomy" id="240176"/>
    <lineage>
        <taxon>Eukaryota</taxon>
        <taxon>Fungi</taxon>
        <taxon>Dikarya</taxon>
        <taxon>Basidiomycota</taxon>
        <taxon>Agaricomycotina</taxon>
        <taxon>Agaricomycetes</taxon>
        <taxon>Agaricomycetidae</taxon>
        <taxon>Agaricales</taxon>
        <taxon>Agaricineae</taxon>
        <taxon>Psathyrellaceae</taxon>
        <taxon>Coprinopsis</taxon>
    </lineage>
</organism>
<keyword evidence="2" id="KW-0732">Signal</keyword>
<dbReference type="EMBL" id="AACS02000005">
    <property type="protein sequence ID" value="EAU80574.1"/>
    <property type="molecule type" value="Genomic_DNA"/>
</dbReference>
<feature type="chain" id="PRO_5002727815" evidence="2">
    <location>
        <begin position="20"/>
        <end position="119"/>
    </location>
</feature>